<evidence type="ECO:0000313" key="1">
    <source>
        <dbReference type="EMBL" id="OYR13152.1"/>
    </source>
</evidence>
<sequence>MVGFVLSSGQGTVPVSMMLAKRLMKASKASSWGMGQKAKNEKARPFW</sequence>
<name>A0A256FE55_9HYPH</name>
<keyword evidence="2" id="KW-1185">Reference proteome</keyword>
<reference evidence="1 2" key="1">
    <citation type="submission" date="2017-07" db="EMBL/GenBank/DDBJ databases">
        <title>Phylogenetic study on the rhizospheric bacterium Ochrobactrum sp. A44.</title>
        <authorList>
            <person name="Krzyzanowska D.M."/>
            <person name="Ossowicki A."/>
            <person name="Rajewska M."/>
            <person name="Maciag T."/>
            <person name="Kaczynski Z."/>
            <person name="Czerwicka M."/>
            <person name="Jafra S."/>
        </authorList>
    </citation>
    <scope>NUCLEOTIDE SEQUENCE [LARGE SCALE GENOMIC DNA]</scope>
    <source>
        <strain evidence="1 2">OgA9a</strain>
    </source>
</reference>
<dbReference type="AlphaFoldDB" id="A0A256FE55"/>
<comment type="caution">
    <text evidence="1">The sequence shown here is derived from an EMBL/GenBank/DDBJ whole genome shotgun (WGS) entry which is preliminary data.</text>
</comment>
<evidence type="ECO:0000313" key="2">
    <source>
        <dbReference type="Proteomes" id="UP000216478"/>
    </source>
</evidence>
<accession>A0A256FE55</accession>
<proteinExistence type="predicted"/>
<dbReference type="Proteomes" id="UP000216478">
    <property type="component" value="Unassembled WGS sequence"/>
</dbReference>
<gene>
    <name evidence="1" type="ORF">CEV33_0876</name>
</gene>
<dbReference type="EMBL" id="NNRL01000158">
    <property type="protein sequence ID" value="OYR13152.1"/>
    <property type="molecule type" value="Genomic_DNA"/>
</dbReference>
<organism evidence="1 2">
    <name type="scientific">Brucella grignonensis</name>
    <dbReference type="NCBI Taxonomy" id="94627"/>
    <lineage>
        <taxon>Bacteria</taxon>
        <taxon>Pseudomonadati</taxon>
        <taxon>Pseudomonadota</taxon>
        <taxon>Alphaproteobacteria</taxon>
        <taxon>Hyphomicrobiales</taxon>
        <taxon>Brucellaceae</taxon>
        <taxon>Brucella/Ochrobactrum group</taxon>
        <taxon>Brucella</taxon>
    </lineage>
</organism>
<protein>
    <submittedName>
        <fullName evidence="1">Uncharacterized protein</fullName>
    </submittedName>
</protein>